<name>A0A1V0US57_9BACL</name>
<dbReference type="PANTHER" id="PTHR42879">
    <property type="entry name" value="3-OXOACYL-(ACYL-CARRIER-PROTEIN) REDUCTASE"/>
    <property type="match status" value="1"/>
</dbReference>
<accession>A0A1V0US57</accession>
<protein>
    <submittedName>
        <fullName evidence="4">Short-chain dehydrogenase</fullName>
    </submittedName>
</protein>
<dbReference type="InterPro" id="IPR057326">
    <property type="entry name" value="KR_dom"/>
</dbReference>
<feature type="domain" description="Ketoreductase" evidence="3">
    <location>
        <begin position="7"/>
        <end position="186"/>
    </location>
</feature>
<dbReference type="Proteomes" id="UP000192727">
    <property type="component" value="Chromosome"/>
</dbReference>
<dbReference type="InterPro" id="IPR050259">
    <property type="entry name" value="SDR"/>
</dbReference>
<dbReference type="PROSITE" id="PS00061">
    <property type="entry name" value="ADH_SHORT"/>
    <property type="match status" value="1"/>
</dbReference>
<evidence type="ECO:0000256" key="1">
    <source>
        <dbReference type="ARBA" id="ARBA00006484"/>
    </source>
</evidence>
<dbReference type="InterPro" id="IPR020904">
    <property type="entry name" value="Sc_DH/Rdtase_CS"/>
</dbReference>
<dbReference type="Gene3D" id="3.40.50.720">
    <property type="entry name" value="NAD(P)-binding Rossmann-like Domain"/>
    <property type="match status" value="1"/>
</dbReference>
<dbReference type="SUPFAM" id="SSF51735">
    <property type="entry name" value="NAD(P)-binding Rossmann-fold domains"/>
    <property type="match status" value="1"/>
</dbReference>
<dbReference type="RefSeq" id="WP_083039906.1">
    <property type="nucleotide sequence ID" value="NZ_CP020557.1"/>
</dbReference>
<keyword evidence="2" id="KW-0560">Oxidoreductase</keyword>
<dbReference type="PANTHER" id="PTHR42879:SF2">
    <property type="entry name" value="3-OXOACYL-[ACYL-CARRIER-PROTEIN] REDUCTASE FABG"/>
    <property type="match status" value="1"/>
</dbReference>
<dbReference type="NCBIfam" id="NF006080">
    <property type="entry name" value="PRK08226.1"/>
    <property type="match status" value="1"/>
</dbReference>
<evidence type="ECO:0000313" key="5">
    <source>
        <dbReference type="Proteomes" id="UP000192727"/>
    </source>
</evidence>
<dbReference type="GO" id="GO:0016491">
    <property type="term" value="F:oxidoreductase activity"/>
    <property type="evidence" value="ECO:0007669"/>
    <property type="project" value="UniProtKB-KW"/>
</dbReference>
<dbReference type="Pfam" id="PF13561">
    <property type="entry name" value="adh_short_C2"/>
    <property type="match status" value="1"/>
</dbReference>
<gene>
    <name evidence="4" type="ORF">B7C51_10170</name>
</gene>
<evidence type="ECO:0000259" key="3">
    <source>
        <dbReference type="SMART" id="SM00822"/>
    </source>
</evidence>
<dbReference type="EMBL" id="CP020557">
    <property type="protein sequence ID" value="ARF68119.1"/>
    <property type="molecule type" value="Genomic_DNA"/>
</dbReference>
<organism evidence="4 5">
    <name type="scientific">Paenibacillus larvae subsp. pulvifaciens</name>
    <dbReference type="NCBI Taxonomy" id="1477"/>
    <lineage>
        <taxon>Bacteria</taxon>
        <taxon>Bacillati</taxon>
        <taxon>Bacillota</taxon>
        <taxon>Bacilli</taxon>
        <taxon>Bacillales</taxon>
        <taxon>Paenibacillaceae</taxon>
        <taxon>Paenibacillus</taxon>
    </lineage>
</organism>
<comment type="similarity">
    <text evidence="1">Belongs to the short-chain dehydrogenases/reductases (SDR) family.</text>
</comment>
<dbReference type="PRINTS" id="PR00080">
    <property type="entry name" value="SDRFAMILY"/>
</dbReference>
<dbReference type="InterPro" id="IPR036291">
    <property type="entry name" value="NAD(P)-bd_dom_sf"/>
</dbReference>
<dbReference type="PRINTS" id="PR00081">
    <property type="entry name" value="GDHRDH"/>
</dbReference>
<dbReference type="SMART" id="SM00822">
    <property type="entry name" value="PKS_KR"/>
    <property type="match status" value="1"/>
</dbReference>
<reference evidence="4 5" key="1">
    <citation type="submission" date="2017-03" db="EMBL/GenBank/DDBJ databases">
        <title>Paenibacillus larvae genome sequencing.</title>
        <authorList>
            <person name="Dingman D.W."/>
        </authorList>
    </citation>
    <scope>NUCLEOTIDE SEQUENCE [LARGE SCALE GENOMIC DNA]</scope>
    <source>
        <strain evidence="4 5">SAG 10367</strain>
    </source>
</reference>
<sequence length="263" mass="28270">MPKLEGKIAIVTGSARGIGKGIATVMAKYGAHVLLFNRSEKVFETAKRLRKQGLKATEFQVDVTDREGLKRAAAEAHNKLGKIDILVNNAGVIRLANFTETEDEIRDFHFSININGVWNMSQVVLPYMKERKCGKIVNISSVTGYMVADPGEVAYATTKSAIIGFTRSLAAEVAAYNINVNAICPGYIETPMTEQIGKESNPDNPEAVIQGIANSVPLKRLGKPEEVGELASFLASEEASYITGTQIVIDGGSTLPETPSVGV</sequence>
<evidence type="ECO:0000256" key="2">
    <source>
        <dbReference type="ARBA" id="ARBA00023002"/>
    </source>
</evidence>
<evidence type="ECO:0000313" key="4">
    <source>
        <dbReference type="EMBL" id="ARF68119.1"/>
    </source>
</evidence>
<dbReference type="AlphaFoldDB" id="A0A1V0US57"/>
<proteinExistence type="inferred from homology"/>
<dbReference type="NCBIfam" id="NF005559">
    <property type="entry name" value="PRK07231.1"/>
    <property type="match status" value="1"/>
</dbReference>
<dbReference type="InterPro" id="IPR002347">
    <property type="entry name" value="SDR_fam"/>
</dbReference>
<dbReference type="FunFam" id="3.40.50.720:FF:000084">
    <property type="entry name" value="Short-chain dehydrogenase reductase"/>
    <property type="match status" value="1"/>
</dbReference>
<dbReference type="GO" id="GO:0008206">
    <property type="term" value="P:bile acid metabolic process"/>
    <property type="evidence" value="ECO:0007669"/>
    <property type="project" value="UniProtKB-ARBA"/>
</dbReference>